<reference evidence="2 3" key="1">
    <citation type="submission" date="2016-11" db="EMBL/GenBank/DDBJ databases">
        <authorList>
            <person name="Jaros S."/>
            <person name="Januszkiewicz K."/>
            <person name="Wedrychowicz H."/>
        </authorList>
    </citation>
    <scope>NUCLEOTIDE SEQUENCE [LARGE SCALE GENOMIC DNA]</scope>
    <source>
        <strain evidence="2 3">GAS138</strain>
    </source>
</reference>
<feature type="chain" id="PRO_5012997032" evidence="1">
    <location>
        <begin position="22"/>
        <end position="112"/>
    </location>
</feature>
<organism evidence="2 3">
    <name type="scientific">Bradyrhizobium erythrophlei</name>
    <dbReference type="NCBI Taxonomy" id="1437360"/>
    <lineage>
        <taxon>Bacteria</taxon>
        <taxon>Pseudomonadati</taxon>
        <taxon>Pseudomonadota</taxon>
        <taxon>Alphaproteobacteria</taxon>
        <taxon>Hyphomicrobiales</taxon>
        <taxon>Nitrobacteraceae</taxon>
        <taxon>Bradyrhizobium</taxon>
    </lineage>
</organism>
<dbReference type="AlphaFoldDB" id="A0A1M5PHV8"/>
<evidence type="ECO:0000313" key="3">
    <source>
        <dbReference type="Proteomes" id="UP000189796"/>
    </source>
</evidence>
<protein>
    <submittedName>
        <fullName evidence="2">Uncharacterized protein</fullName>
    </submittedName>
</protein>
<sequence>MSKLVSVGLIAAAMFANPAMAAWYDKNGAAVHPSRVVHCIRAPDVGQFAGGPWNSPPCEPATRGSGTRAAWHDRNGAVIPASSVVHCIRAPDVGQFAGGPYNKPPCEPATWR</sequence>
<name>A0A1M5PHV8_9BRAD</name>
<dbReference type="Proteomes" id="UP000189796">
    <property type="component" value="Chromosome I"/>
</dbReference>
<keyword evidence="1" id="KW-0732">Signal</keyword>
<proteinExistence type="predicted"/>
<feature type="signal peptide" evidence="1">
    <location>
        <begin position="1"/>
        <end position="21"/>
    </location>
</feature>
<evidence type="ECO:0000313" key="2">
    <source>
        <dbReference type="EMBL" id="SHH01347.1"/>
    </source>
</evidence>
<evidence type="ECO:0000256" key="1">
    <source>
        <dbReference type="SAM" id="SignalP"/>
    </source>
</evidence>
<accession>A0A1M5PHV8</accession>
<gene>
    <name evidence="2" type="ORF">SAMN05443248_3372</name>
</gene>
<dbReference type="EMBL" id="LT670817">
    <property type="protein sequence ID" value="SHH01347.1"/>
    <property type="molecule type" value="Genomic_DNA"/>
</dbReference>